<comment type="caution">
    <text evidence="1">The sequence shown here is derived from an EMBL/GenBank/DDBJ whole genome shotgun (WGS) entry which is preliminary data.</text>
</comment>
<keyword evidence="2" id="KW-1185">Reference proteome</keyword>
<dbReference type="EMBL" id="JANQDX010000017">
    <property type="protein sequence ID" value="KAL0908027.1"/>
    <property type="molecule type" value="Genomic_DNA"/>
</dbReference>
<name>A0ABD0U673_DENTH</name>
<dbReference type="AlphaFoldDB" id="A0ABD0U673"/>
<proteinExistence type="predicted"/>
<gene>
    <name evidence="1" type="ORF">M5K25_022490</name>
</gene>
<dbReference type="Proteomes" id="UP001552299">
    <property type="component" value="Unassembled WGS sequence"/>
</dbReference>
<organism evidence="1 2">
    <name type="scientific">Dendrobium thyrsiflorum</name>
    <name type="common">Pinecone-like raceme dendrobium</name>
    <name type="synonym">Orchid</name>
    <dbReference type="NCBI Taxonomy" id="117978"/>
    <lineage>
        <taxon>Eukaryota</taxon>
        <taxon>Viridiplantae</taxon>
        <taxon>Streptophyta</taxon>
        <taxon>Embryophyta</taxon>
        <taxon>Tracheophyta</taxon>
        <taxon>Spermatophyta</taxon>
        <taxon>Magnoliopsida</taxon>
        <taxon>Liliopsida</taxon>
        <taxon>Asparagales</taxon>
        <taxon>Orchidaceae</taxon>
        <taxon>Epidendroideae</taxon>
        <taxon>Malaxideae</taxon>
        <taxon>Dendrobiinae</taxon>
        <taxon>Dendrobium</taxon>
    </lineage>
</organism>
<reference evidence="1 2" key="1">
    <citation type="journal article" date="2024" name="Plant Biotechnol. J.">
        <title>Dendrobium thyrsiflorum genome and its molecular insights into genes involved in important horticultural traits.</title>
        <authorList>
            <person name="Chen B."/>
            <person name="Wang J.Y."/>
            <person name="Zheng P.J."/>
            <person name="Li K.L."/>
            <person name="Liang Y.M."/>
            <person name="Chen X.F."/>
            <person name="Zhang C."/>
            <person name="Zhao X."/>
            <person name="He X."/>
            <person name="Zhang G.Q."/>
            <person name="Liu Z.J."/>
            <person name="Xu Q."/>
        </authorList>
    </citation>
    <scope>NUCLEOTIDE SEQUENCE [LARGE SCALE GENOMIC DNA]</scope>
    <source>
        <strain evidence="1">GZMU011</strain>
    </source>
</reference>
<dbReference type="PANTHER" id="PTHR47355:SF1">
    <property type="entry name" value="E3 UBIQUITIN-PROTEIN LIGASE SPL2"/>
    <property type="match status" value="1"/>
</dbReference>
<dbReference type="InterPro" id="IPR044247">
    <property type="entry name" value="SPL2-like"/>
</dbReference>
<evidence type="ECO:0000313" key="2">
    <source>
        <dbReference type="Proteomes" id="UP001552299"/>
    </source>
</evidence>
<evidence type="ECO:0000313" key="1">
    <source>
        <dbReference type="EMBL" id="KAL0908027.1"/>
    </source>
</evidence>
<sequence>MSCHDHVTTVAVARVAVVGNGTILSVGLTICAATSWVKYLASFSSLDQIHSTPLPRISDLRTLPAASDGEYDNEGKKVVVRCQVHLKPTIDSNWVLILHSGLPEDWHFGMEAK</sequence>
<accession>A0ABD0U673</accession>
<dbReference type="PANTHER" id="PTHR47355">
    <property type="entry name" value="E3 UBIQUITIN-PROTEIN LIGASE SPL2"/>
    <property type="match status" value="1"/>
</dbReference>
<protein>
    <submittedName>
        <fullName evidence="1">Uncharacterized protein</fullName>
    </submittedName>
</protein>